<gene>
    <name evidence="1" type="ORF">OOU_Y34scaffold00669g93</name>
</gene>
<reference evidence="1" key="1">
    <citation type="journal article" date="2012" name="PLoS Genet.">
        <title>Comparative analysis of the genomes of two field isolates of the rice blast fungus Magnaporthe oryzae.</title>
        <authorList>
            <person name="Xue M."/>
            <person name="Yang J."/>
            <person name="Li Z."/>
            <person name="Hu S."/>
            <person name="Yao N."/>
            <person name="Dean R.A."/>
            <person name="Zhao W."/>
            <person name="Shen M."/>
            <person name="Zhang H."/>
            <person name="Li C."/>
            <person name="Liu L."/>
            <person name="Cao L."/>
            <person name="Xu X."/>
            <person name="Xing Y."/>
            <person name="Hsiang T."/>
            <person name="Zhang Z."/>
            <person name="Xu J.R."/>
            <person name="Peng Y.L."/>
        </authorList>
    </citation>
    <scope>NUCLEOTIDE SEQUENCE</scope>
    <source>
        <strain evidence="1">Y34</strain>
    </source>
</reference>
<dbReference type="EMBL" id="JH793053">
    <property type="protein sequence ID" value="ELQ36108.1"/>
    <property type="molecule type" value="Genomic_DNA"/>
</dbReference>
<evidence type="ECO:0000313" key="1">
    <source>
        <dbReference type="EMBL" id="ELQ36108.1"/>
    </source>
</evidence>
<sequence length="32" mass="3870">MWFVWIRFSSGGQQLFVTIPKTLEPRQTWRSS</sequence>
<accession>A0AA97NTU8</accession>
<proteinExistence type="predicted"/>
<dbReference type="AlphaFoldDB" id="A0AA97NTU8"/>
<organism evidence="1">
    <name type="scientific">Pyricularia oryzae (strain Y34)</name>
    <name type="common">Rice blast fungus</name>
    <name type="synonym">Magnaporthe oryzae</name>
    <dbReference type="NCBI Taxonomy" id="1143189"/>
    <lineage>
        <taxon>Eukaryota</taxon>
        <taxon>Fungi</taxon>
        <taxon>Dikarya</taxon>
        <taxon>Ascomycota</taxon>
        <taxon>Pezizomycotina</taxon>
        <taxon>Sordariomycetes</taxon>
        <taxon>Sordariomycetidae</taxon>
        <taxon>Magnaporthales</taxon>
        <taxon>Pyriculariaceae</taxon>
        <taxon>Pyricularia</taxon>
    </lineage>
</organism>
<name>A0AA97NTU8_PYRO3</name>
<dbReference type="Proteomes" id="UP000011086">
    <property type="component" value="Unassembled WGS sequence"/>
</dbReference>
<protein>
    <submittedName>
        <fullName evidence="1">Uncharacterized protein</fullName>
    </submittedName>
</protein>